<feature type="transmembrane region" description="Helical" evidence="1">
    <location>
        <begin position="45"/>
        <end position="69"/>
    </location>
</feature>
<dbReference type="PANTHER" id="PTHR39113:SF1">
    <property type="entry name" value="MEMBRANE LIPOPROTEIN"/>
    <property type="match status" value="1"/>
</dbReference>
<dbReference type="EMBL" id="LR743595">
    <property type="protein sequence ID" value="CAA2624803.1"/>
    <property type="molecule type" value="Genomic_DNA"/>
</dbReference>
<name>A0A7I8J4E8_SPIIN</name>
<accession>A0A7I8J4E8</accession>
<evidence type="ECO:0000313" key="3">
    <source>
        <dbReference type="Proteomes" id="UP001189122"/>
    </source>
</evidence>
<proteinExistence type="predicted"/>
<protein>
    <submittedName>
        <fullName evidence="2">Uncharacterized protein</fullName>
    </submittedName>
</protein>
<reference evidence="2 3" key="1">
    <citation type="submission" date="2019-12" db="EMBL/GenBank/DDBJ databases">
        <authorList>
            <person name="Scholz U."/>
            <person name="Mascher M."/>
            <person name="Fiebig A."/>
        </authorList>
    </citation>
    <scope>NUCLEOTIDE SEQUENCE</scope>
</reference>
<dbReference type="AlphaFoldDB" id="A0A7I8J4E8"/>
<feature type="transmembrane region" description="Helical" evidence="1">
    <location>
        <begin position="12"/>
        <end position="38"/>
    </location>
</feature>
<feature type="transmembrane region" description="Helical" evidence="1">
    <location>
        <begin position="117"/>
        <end position="139"/>
    </location>
</feature>
<keyword evidence="1" id="KW-1133">Transmembrane helix</keyword>
<keyword evidence="3" id="KW-1185">Reference proteome</keyword>
<dbReference type="Proteomes" id="UP001189122">
    <property type="component" value="Unassembled WGS sequence"/>
</dbReference>
<keyword evidence="1" id="KW-0812">Transmembrane</keyword>
<sequence length="230" mass="25208">MSSSKLRSSSCFLNLLLSSLNVVLFLLAAASLVPLLLLRRPPSPFGWALVTVSAATLLSSFLGFCSALLCRCCSAGHIALVVAASLGQATAVMALLLREERSISMVASQRSPRETRFLLRLEAAALILMFVVQSAALILSCAVRSCWLRDYEGAAEERERAAWRRSRRMARVQEESIANAAAMGEVKARELEEKMRVKYGSCPSRTWKADHVCAFWLSPVTNLLCDSSCF</sequence>
<dbReference type="EMBL" id="CACRZD030000008">
    <property type="protein sequence ID" value="CAA6664230.1"/>
    <property type="molecule type" value="Genomic_DNA"/>
</dbReference>
<evidence type="ECO:0000256" key="1">
    <source>
        <dbReference type="SAM" id="Phobius"/>
    </source>
</evidence>
<evidence type="ECO:0000313" key="2">
    <source>
        <dbReference type="EMBL" id="CAA2624803.1"/>
    </source>
</evidence>
<gene>
    <name evidence="2" type="ORF">SI7747_08010619</name>
</gene>
<dbReference type="PANTHER" id="PTHR39113">
    <property type="entry name" value="MEMBRANE LIPOPROTEIN-RELATED"/>
    <property type="match status" value="1"/>
</dbReference>
<organism evidence="2">
    <name type="scientific">Spirodela intermedia</name>
    <name type="common">Intermediate duckweed</name>
    <dbReference type="NCBI Taxonomy" id="51605"/>
    <lineage>
        <taxon>Eukaryota</taxon>
        <taxon>Viridiplantae</taxon>
        <taxon>Streptophyta</taxon>
        <taxon>Embryophyta</taxon>
        <taxon>Tracheophyta</taxon>
        <taxon>Spermatophyta</taxon>
        <taxon>Magnoliopsida</taxon>
        <taxon>Liliopsida</taxon>
        <taxon>Araceae</taxon>
        <taxon>Lemnoideae</taxon>
        <taxon>Spirodela</taxon>
    </lineage>
</organism>
<feature type="transmembrane region" description="Helical" evidence="1">
    <location>
        <begin position="75"/>
        <end position="97"/>
    </location>
</feature>
<keyword evidence="1" id="KW-0472">Membrane</keyword>